<proteinExistence type="predicted"/>
<feature type="domain" description="Reverse transcriptase/retrotransposon-derived protein RNase H-like" evidence="2">
    <location>
        <begin position="211"/>
        <end position="283"/>
    </location>
</feature>
<name>A0A8C2FFC9_CYPCA</name>
<dbReference type="Proteomes" id="UP000694701">
    <property type="component" value="Unplaced"/>
</dbReference>
<accession>A0A8C2FFC9</accession>
<reference evidence="3" key="1">
    <citation type="submission" date="2025-08" db="UniProtKB">
        <authorList>
            <consortium name="Ensembl"/>
        </authorList>
    </citation>
    <scope>IDENTIFICATION</scope>
</reference>
<dbReference type="PANTHER" id="PTHR34072:SF49">
    <property type="entry name" value="RIBONUCLEASE H"/>
    <property type="match status" value="1"/>
</dbReference>
<dbReference type="SUPFAM" id="SSF56672">
    <property type="entry name" value="DNA/RNA polymerases"/>
    <property type="match status" value="1"/>
</dbReference>
<dbReference type="InterPro" id="IPR043502">
    <property type="entry name" value="DNA/RNA_pol_sf"/>
</dbReference>
<feature type="signal peptide" evidence="1">
    <location>
        <begin position="1"/>
        <end position="27"/>
    </location>
</feature>
<feature type="chain" id="PRO_5034982588" description="Reverse transcriptase/retrotransposon-derived protein RNase H-like domain-containing protein" evidence="1">
    <location>
        <begin position="28"/>
        <end position="283"/>
    </location>
</feature>
<protein>
    <recommendedName>
        <fullName evidence="2">Reverse transcriptase/retrotransposon-derived protein RNase H-like domain-containing protein</fullName>
    </recommendedName>
</protein>
<dbReference type="PANTHER" id="PTHR34072">
    <property type="entry name" value="ENZYMATIC POLYPROTEIN-RELATED"/>
    <property type="match status" value="1"/>
</dbReference>
<evidence type="ECO:0000313" key="4">
    <source>
        <dbReference type="Proteomes" id="UP000694701"/>
    </source>
</evidence>
<keyword evidence="1" id="KW-0732">Signal</keyword>
<dbReference type="Gene3D" id="3.10.20.370">
    <property type="match status" value="1"/>
</dbReference>
<dbReference type="AlphaFoldDB" id="A0A8C2FFC9"/>
<dbReference type="FunFam" id="3.10.20.370:FF:000001">
    <property type="entry name" value="Retrovirus-related Pol polyprotein from transposon 17.6-like protein"/>
    <property type="match status" value="1"/>
</dbReference>
<sequence length="283" mass="30317">NKISCGGSSILKTVLITLVAAVGPVGSIMLGPEDSTPAASLNDRVLTGQGLASRMATARPVFMPETFTGANREWSDWIGQFEIAAKVNGWDDSLKLKFLSLLLSGRARDIYCGLSTESRSSIESIFRKVLALCNQPSSGVYLSAKIGGSDVHLLLDTEGGCPLFDYVGEASAANGGTMYILGSWQTICQFGSLALINEFLVADISTPDIFLITAPVLAYPDPTKTFILDTDASDVGVGAVLSQEEDGLERVIAYASRALTKEERKYATTKKELLAMVTFTKYF</sequence>
<evidence type="ECO:0000313" key="3">
    <source>
        <dbReference type="Ensembl" id="ENSCCRP00020054926.1"/>
    </source>
</evidence>
<dbReference type="InterPro" id="IPR041577">
    <property type="entry name" value="RT_RNaseH_2"/>
</dbReference>
<dbReference type="Ensembl" id="ENSCCRT00020060320.1">
    <property type="protein sequence ID" value="ENSCCRP00020054926.1"/>
    <property type="gene ID" value="ENSCCRG00020025396.1"/>
</dbReference>
<dbReference type="Pfam" id="PF17919">
    <property type="entry name" value="RT_RNaseH_2"/>
    <property type="match status" value="1"/>
</dbReference>
<evidence type="ECO:0000256" key="1">
    <source>
        <dbReference type="SAM" id="SignalP"/>
    </source>
</evidence>
<evidence type="ECO:0000259" key="2">
    <source>
        <dbReference type="Pfam" id="PF17919"/>
    </source>
</evidence>
<organism evidence="3 4">
    <name type="scientific">Cyprinus carpio</name>
    <name type="common">Common carp</name>
    <dbReference type="NCBI Taxonomy" id="7962"/>
    <lineage>
        <taxon>Eukaryota</taxon>
        <taxon>Metazoa</taxon>
        <taxon>Chordata</taxon>
        <taxon>Craniata</taxon>
        <taxon>Vertebrata</taxon>
        <taxon>Euteleostomi</taxon>
        <taxon>Actinopterygii</taxon>
        <taxon>Neopterygii</taxon>
        <taxon>Teleostei</taxon>
        <taxon>Ostariophysi</taxon>
        <taxon>Cypriniformes</taxon>
        <taxon>Cyprinidae</taxon>
        <taxon>Cyprininae</taxon>
        <taxon>Cyprinus</taxon>
    </lineage>
</organism>